<protein>
    <submittedName>
        <fullName evidence="1">Uncharacterized protein</fullName>
    </submittedName>
</protein>
<proteinExistence type="predicted"/>
<evidence type="ECO:0000313" key="2">
    <source>
        <dbReference type="Proteomes" id="UP001064048"/>
    </source>
</evidence>
<dbReference type="EMBL" id="CM046106">
    <property type="protein sequence ID" value="KAI8435673.1"/>
    <property type="molecule type" value="Genomic_DNA"/>
</dbReference>
<reference evidence="1 2" key="1">
    <citation type="journal article" date="2022" name="Genome Biol. Evol.">
        <title>The Spruce Budworm Genome: Reconstructing the Evolutionary History of Antifreeze Proteins.</title>
        <authorList>
            <person name="Beliveau C."/>
            <person name="Gagne P."/>
            <person name="Picq S."/>
            <person name="Vernygora O."/>
            <person name="Keeling C.I."/>
            <person name="Pinkney K."/>
            <person name="Doucet D."/>
            <person name="Wen F."/>
            <person name="Johnston J.S."/>
            <person name="Maaroufi H."/>
            <person name="Boyle B."/>
            <person name="Laroche J."/>
            <person name="Dewar K."/>
            <person name="Juretic N."/>
            <person name="Blackburn G."/>
            <person name="Nisole A."/>
            <person name="Brunet B."/>
            <person name="Brandao M."/>
            <person name="Lumley L."/>
            <person name="Duan J."/>
            <person name="Quan G."/>
            <person name="Lucarotti C.J."/>
            <person name="Roe A.D."/>
            <person name="Sperling F.A.H."/>
            <person name="Levesque R.C."/>
            <person name="Cusson M."/>
        </authorList>
    </citation>
    <scope>NUCLEOTIDE SEQUENCE [LARGE SCALE GENOMIC DNA]</scope>
    <source>
        <strain evidence="1">Glfc:IPQL:Cfum</strain>
    </source>
</reference>
<keyword evidence="2" id="KW-1185">Reference proteome</keyword>
<name>A0ACC0KGX3_CHOFU</name>
<comment type="caution">
    <text evidence="1">The sequence shown here is derived from an EMBL/GenBank/DDBJ whole genome shotgun (WGS) entry which is preliminary data.</text>
</comment>
<dbReference type="Proteomes" id="UP001064048">
    <property type="component" value="Chromosome 6"/>
</dbReference>
<accession>A0ACC0KGX3</accession>
<sequence length="568" mass="64069">MQKIKRKAGDTDTPAPKKKKVQFTEVVKAKKSDVTDEKKPKKPNITNGKKNFKNVPKKDFTKAKPGTANKKFNQFDKSKGKFSKGKTFGKDKGGNQTNGEKPQWSEMKKEKKQLRIVRRKAKTSAEVFEIANKAKLLAAQIQRKVVKPDFKKSSCKELHLLLKGQYKSIALTHDLSRVIQVLLKHGEEDIRNEITEELLDLMVPMVQSKYGQHAVKRILKYGSDAIRHKTKDDKVKTLTDTYKDSPEMKTAILQSCKANIQRILDKNLHDGELLHSVLYDYIRACSLEERVELVSTLGPLIVPLSNSLPGANTASICVWQGSNKDKKAILKVVKEHAVALAKHKTGYRLLLTIFDSVDDTVLVRKAIVSSLQANFRELAKDHWGNMTLHWLVKPKDPAAFHPSLIKFLDEGFKSGTSKKDAELRVTELREAILPTLAQDIAADPQFWISDKSVMLLAVAVVAVDSNEEIVKALAQAICRPDWTISRDDKALLAIEDAGIHMCLKKQLMVMIQVWLPTNRGCFFLLKLIESNSDKVANKLRKKIKPHTDLLKQQKTEGAKLLLQNVQKK</sequence>
<organism evidence="1 2">
    <name type="scientific">Choristoneura fumiferana</name>
    <name type="common">Spruce budworm moth</name>
    <name type="synonym">Archips fumiferana</name>
    <dbReference type="NCBI Taxonomy" id="7141"/>
    <lineage>
        <taxon>Eukaryota</taxon>
        <taxon>Metazoa</taxon>
        <taxon>Ecdysozoa</taxon>
        <taxon>Arthropoda</taxon>
        <taxon>Hexapoda</taxon>
        <taxon>Insecta</taxon>
        <taxon>Pterygota</taxon>
        <taxon>Neoptera</taxon>
        <taxon>Endopterygota</taxon>
        <taxon>Lepidoptera</taxon>
        <taxon>Glossata</taxon>
        <taxon>Ditrysia</taxon>
        <taxon>Tortricoidea</taxon>
        <taxon>Tortricidae</taxon>
        <taxon>Tortricinae</taxon>
        <taxon>Choristoneura</taxon>
    </lineage>
</organism>
<evidence type="ECO:0000313" key="1">
    <source>
        <dbReference type="EMBL" id="KAI8435673.1"/>
    </source>
</evidence>
<gene>
    <name evidence="1" type="ORF">MSG28_003933</name>
</gene>